<feature type="binding site" evidence="3">
    <location>
        <begin position="200"/>
        <end position="207"/>
    </location>
    <ligand>
        <name>ATP</name>
        <dbReference type="ChEBI" id="CHEBI:30616"/>
    </ligand>
</feature>
<dbReference type="Pfam" id="PF13784">
    <property type="entry name" value="Fic_N"/>
    <property type="match status" value="1"/>
</dbReference>
<reference evidence="6" key="1">
    <citation type="submission" date="2017-01" db="EMBL/GenBank/DDBJ databases">
        <authorList>
            <person name="Varghese N."/>
            <person name="Submissions S."/>
        </authorList>
    </citation>
    <scope>NUCLEOTIDE SEQUENCE [LARGE SCALE GENOMIC DNA]</scope>
    <source>
        <strain evidence="6">DM9</strain>
    </source>
</reference>
<dbReference type="InterPro" id="IPR048770">
    <property type="entry name" value="SoFic-like_C"/>
</dbReference>
<feature type="binding site" evidence="3">
    <location>
        <begin position="238"/>
        <end position="239"/>
    </location>
    <ligand>
        <name>ATP</name>
        <dbReference type="ChEBI" id="CHEBI:30616"/>
    </ligand>
</feature>
<feature type="domain" description="Fido" evidence="4">
    <location>
        <begin position="117"/>
        <end position="260"/>
    </location>
</feature>
<protein>
    <submittedName>
        <fullName evidence="5">Fic family protein</fullName>
    </submittedName>
</protein>
<dbReference type="InterPro" id="IPR026287">
    <property type="entry name" value="SoFic-like"/>
</dbReference>
<keyword evidence="1" id="KW-0067">ATP-binding</keyword>
<feature type="binding site" evidence="1">
    <location>
        <begin position="201"/>
        <end position="207"/>
    </location>
    <ligand>
        <name>ATP</name>
        <dbReference type="ChEBI" id="CHEBI:30616"/>
    </ligand>
</feature>
<dbReference type="InterPro" id="IPR003812">
    <property type="entry name" value="Fido"/>
</dbReference>
<dbReference type="InterPro" id="IPR040198">
    <property type="entry name" value="Fido_containing"/>
</dbReference>
<dbReference type="EMBL" id="FTNM01000003">
    <property type="protein sequence ID" value="SIR17171.1"/>
    <property type="molecule type" value="Genomic_DNA"/>
</dbReference>
<evidence type="ECO:0000313" key="6">
    <source>
        <dbReference type="Proteomes" id="UP000185924"/>
    </source>
</evidence>
<dbReference type="PROSITE" id="PS51459">
    <property type="entry name" value="FIDO"/>
    <property type="match status" value="1"/>
</dbReference>
<sequence>MAPFHREEPYNDLPLLPPDVDLETKEVMRKTVKASRALAQLNGAIINLPNPSLFLDTIHLQEAKASSEIENIITTNDDLYKSVVAEKRYEPTAAKEVISYKEALWYGLEKLKERPFITTNLCVDIMRCIKQNTSGIRATPGTTLSNTQGEVIYTPPAGETVIREKMANLERFINEENSLDPLIKMAVMHYQFEAIHPFIDGNGRTGRILLLLYLKMEKLLDVPALYLSEYIIHHKAAYYQKLRAVTEAGDWEGWILYMLDMIEKTATSGLQKLEEIMGVMEATSEEIKEKLPKVHSKELIEILFRLPYTKRQFLIDANMGTPKTVGNYLIALENEGFLKATKVGKEKLYLNQRLMEVLENKGEARKHNTSYSA</sequence>
<feature type="binding site" evidence="1">
    <location>
        <position position="70"/>
    </location>
    <ligand>
        <name>ATP</name>
        <dbReference type="ChEBI" id="CHEBI:30616"/>
    </ligand>
</feature>
<dbReference type="Proteomes" id="UP000185924">
    <property type="component" value="Unassembled WGS sequence"/>
</dbReference>
<dbReference type="Pfam" id="PF02661">
    <property type="entry name" value="Fic"/>
    <property type="match status" value="1"/>
</dbReference>
<evidence type="ECO:0000256" key="2">
    <source>
        <dbReference type="PIRSR" id="PIRSR640198-1"/>
    </source>
</evidence>
<dbReference type="Gene3D" id="1.10.3290.10">
    <property type="entry name" value="Fido-like domain"/>
    <property type="match status" value="1"/>
</dbReference>
<dbReference type="RefSeq" id="WP_040574096.1">
    <property type="nucleotide sequence ID" value="NZ_FTNM01000003.1"/>
</dbReference>
<evidence type="ECO:0000313" key="5">
    <source>
        <dbReference type="EMBL" id="SIR17171.1"/>
    </source>
</evidence>
<organism evidence="5 6">
    <name type="scientific">Pontibacter lucknowensis</name>
    <dbReference type="NCBI Taxonomy" id="1077936"/>
    <lineage>
        <taxon>Bacteria</taxon>
        <taxon>Pseudomonadati</taxon>
        <taxon>Bacteroidota</taxon>
        <taxon>Cytophagia</taxon>
        <taxon>Cytophagales</taxon>
        <taxon>Hymenobacteraceae</taxon>
        <taxon>Pontibacter</taxon>
    </lineage>
</organism>
<dbReference type="OrthoDB" id="9814400at2"/>
<dbReference type="Pfam" id="PF21248">
    <property type="entry name" value="SoFic-like_C"/>
    <property type="match status" value="1"/>
</dbReference>
<feature type="active site" evidence="2">
    <location>
        <position position="196"/>
    </location>
</feature>
<dbReference type="InterPro" id="IPR025758">
    <property type="entry name" value="Fic/DOC_N"/>
</dbReference>
<evidence type="ECO:0000259" key="4">
    <source>
        <dbReference type="PROSITE" id="PS51459"/>
    </source>
</evidence>
<dbReference type="PANTHER" id="PTHR13504">
    <property type="entry name" value="FIDO DOMAIN-CONTAINING PROTEIN DDB_G0283145"/>
    <property type="match status" value="1"/>
</dbReference>
<evidence type="ECO:0000256" key="3">
    <source>
        <dbReference type="PIRSR" id="PIRSR640198-2"/>
    </source>
</evidence>
<accession>A0A1N6YS08</accession>
<dbReference type="GO" id="GO:0005524">
    <property type="term" value="F:ATP binding"/>
    <property type="evidence" value="ECO:0007669"/>
    <property type="project" value="UniProtKB-KW"/>
</dbReference>
<keyword evidence="1" id="KW-0547">Nucleotide-binding</keyword>
<dbReference type="AlphaFoldDB" id="A0A1N6YS08"/>
<feature type="binding site" evidence="1">
    <location>
        <position position="238"/>
    </location>
    <ligand>
        <name>ATP</name>
        <dbReference type="ChEBI" id="CHEBI:30616"/>
    </ligand>
</feature>
<dbReference type="InterPro" id="IPR036597">
    <property type="entry name" value="Fido-like_dom_sf"/>
</dbReference>
<feature type="binding site" evidence="1">
    <location>
        <position position="196"/>
    </location>
    <ligand>
        <name>ATP</name>
        <dbReference type="ChEBI" id="CHEBI:30616"/>
    </ligand>
</feature>
<evidence type="ECO:0000256" key="1">
    <source>
        <dbReference type="PIRSR" id="PIRSR038925-1"/>
    </source>
</evidence>
<keyword evidence="6" id="KW-1185">Reference proteome</keyword>
<gene>
    <name evidence="5" type="ORF">SAMN05421545_2666</name>
</gene>
<dbReference type="STRING" id="1077936.SAMN05421545_2666"/>
<dbReference type="PANTHER" id="PTHR13504:SF35">
    <property type="entry name" value="PROTEIN ADENYLYLTRANSFERASE SOFIC"/>
    <property type="match status" value="1"/>
</dbReference>
<name>A0A1N6YS08_9BACT</name>
<dbReference type="SUPFAM" id="SSF140931">
    <property type="entry name" value="Fic-like"/>
    <property type="match status" value="1"/>
</dbReference>
<proteinExistence type="predicted"/>
<dbReference type="PIRSF" id="PIRSF038925">
    <property type="entry name" value="AMP-prot_trans"/>
    <property type="match status" value="1"/>
</dbReference>